<keyword evidence="3" id="KW-1185">Reference proteome</keyword>
<accession>A0ABP0XQ01</accession>
<organism evidence="2 3">
    <name type="scientific">Citrullus colocynthis</name>
    <name type="common">colocynth</name>
    <dbReference type="NCBI Taxonomy" id="252529"/>
    <lineage>
        <taxon>Eukaryota</taxon>
        <taxon>Viridiplantae</taxon>
        <taxon>Streptophyta</taxon>
        <taxon>Embryophyta</taxon>
        <taxon>Tracheophyta</taxon>
        <taxon>Spermatophyta</taxon>
        <taxon>Magnoliopsida</taxon>
        <taxon>eudicotyledons</taxon>
        <taxon>Gunneridae</taxon>
        <taxon>Pentapetalae</taxon>
        <taxon>rosids</taxon>
        <taxon>fabids</taxon>
        <taxon>Cucurbitales</taxon>
        <taxon>Cucurbitaceae</taxon>
        <taxon>Benincaseae</taxon>
        <taxon>Citrullus</taxon>
    </lineage>
</organism>
<name>A0ABP0XQ01_9ROSI</name>
<protein>
    <recommendedName>
        <fullName evidence="4">Secreted protein</fullName>
    </recommendedName>
</protein>
<evidence type="ECO:0008006" key="4">
    <source>
        <dbReference type="Google" id="ProtNLM"/>
    </source>
</evidence>
<sequence>MLFLLVFQWARVFSPTYADGHLGSFDFRVHQVSRFGHREWSIVKGLDPLSQTNSSQSQSLVMVPGV</sequence>
<feature type="chain" id="PRO_5045038874" description="Secreted protein" evidence="1">
    <location>
        <begin position="19"/>
        <end position="66"/>
    </location>
</feature>
<evidence type="ECO:0000313" key="2">
    <source>
        <dbReference type="EMBL" id="CAK9309625.1"/>
    </source>
</evidence>
<keyword evidence="1" id="KW-0732">Signal</keyword>
<feature type="signal peptide" evidence="1">
    <location>
        <begin position="1"/>
        <end position="18"/>
    </location>
</feature>
<evidence type="ECO:0000256" key="1">
    <source>
        <dbReference type="SAM" id="SignalP"/>
    </source>
</evidence>
<evidence type="ECO:0000313" key="3">
    <source>
        <dbReference type="Proteomes" id="UP001642487"/>
    </source>
</evidence>
<proteinExistence type="predicted"/>
<dbReference type="EMBL" id="OZ021735">
    <property type="protein sequence ID" value="CAK9309625.1"/>
    <property type="molecule type" value="Genomic_DNA"/>
</dbReference>
<gene>
    <name evidence="2" type="ORF">CITCOLO1_LOCUS1208</name>
</gene>
<reference evidence="2 3" key="1">
    <citation type="submission" date="2024-03" db="EMBL/GenBank/DDBJ databases">
        <authorList>
            <person name="Gkanogiannis A."/>
            <person name="Becerra Lopez-Lavalle L."/>
        </authorList>
    </citation>
    <scope>NUCLEOTIDE SEQUENCE [LARGE SCALE GENOMIC DNA]</scope>
</reference>
<dbReference type="Proteomes" id="UP001642487">
    <property type="component" value="Chromosome 1"/>
</dbReference>